<evidence type="ECO:0000256" key="3">
    <source>
        <dbReference type="ARBA" id="ARBA00022729"/>
    </source>
</evidence>
<dbReference type="AlphaFoldDB" id="A0A399IZ78"/>
<dbReference type="GO" id="GO:0055052">
    <property type="term" value="C:ATP-binding cassette (ABC) transporter complex, substrate-binding subunit-containing"/>
    <property type="evidence" value="ECO:0007669"/>
    <property type="project" value="TreeGrafter"/>
</dbReference>
<keyword evidence="3 4" id="KW-0732">Signal</keyword>
<dbReference type="PANTHER" id="PTHR30061">
    <property type="entry name" value="MALTOSE-BINDING PERIPLASMIC PROTEIN"/>
    <property type="match status" value="1"/>
</dbReference>
<dbReference type="Pfam" id="PF01547">
    <property type="entry name" value="SBP_bac_1"/>
    <property type="match status" value="1"/>
</dbReference>
<dbReference type="OrthoDB" id="9762335at2"/>
<accession>A0A399IZ78</accession>
<gene>
    <name evidence="5" type="ORF">DL237_20040</name>
</gene>
<sequence>MHFRKIALATALSLSAAIGVATPAFAQQTVTWWDFLSGGDGVRMKALITQFNEEHPDIQIKGTTLEWGVPFYTKVRTSAAVGQGPDVMTYHLSRLPLGLSEGVLTPITDADLENAGLARDDFFAAAEKAAEGADGTLYAVPFDIHSIVLYYNASYLEGSRFLDDQGKLTGIESVADFEEAMQVAADNGSQTPLTYATGDDGGVYRVFYTLLSQQGGTLISDDGEILPGDSREKAVKAVETMTKWQSEGWQPEQALYEASVALFTSGKSAFQLNGVWEVPTMKDLAEAEQLGFDWGAVEVPKLMDTRTTWADSHAFAIPTQGKDEMDPEKRKAVMTVIGWMEKHAIAWAAAGHIPAYKPVAESTEFAEMEPNATYSSLADAATYDPRSEIAGVASPVYDSAINIISPAMHGYLSPEDAVEQMTSELQSRMR</sequence>
<evidence type="ECO:0000313" key="6">
    <source>
        <dbReference type="Proteomes" id="UP000265848"/>
    </source>
</evidence>
<evidence type="ECO:0000313" key="5">
    <source>
        <dbReference type="EMBL" id="RII36902.1"/>
    </source>
</evidence>
<feature type="chain" id="PRO_5017265243" evidence="4">
    <location>
        <begin position="27"/>
        <end position="430"/>
    </location>
</feature>
<dbReference type="Proteomes" id="UP000265848">
    <property type="component" value="Unassembled WGS sequence"/>
</dbReference>
<keyword evidence="6" id="KW-1185">Reference proteome</keyword>
<evidence type="ECO:0000256" key="1">
    <source>
        <dbReference type="ARBA" id="ARBA00008520"/>
    </source>
</evidence>
<evidence type="ECO:0000256" key="4">
    <source>
        <dbReference type="SAM" id="SignalP"/>
    </source>
</evidence>
<feature type="signal peptide" evidence="4">
    <location>
        <begin position="1"/>
        <end position="26"/>
    </location>
</feature>
<dbReference type="Gene3D" id="3.40.190.10">
    <property type="entry name" value="Periplasmic binding protein-like II"/>
    <property type="match status" value="1"/>
</dbReference>
<dbReference type="GO" id="GO:0042956">
    <property type="term" value="P:maltodextrin transmembrane transport"/>
    <property type="evidence" value="ECO:0007669"/>
    <property type="project" value="TreeGrafter"/>
</dbReference>
<dbReference type="PANTHER" id="PTHR30061:SF50">
    <property type="entry name" value="MALTOSE_MALTODEXTRIN-BINDING PERIPLASMIC PROTEIN"/>
    <property type="match status" value="1"/>
</dbReference>
<name>A0A399IZ78_9RHOB</name>
<keyword evidence="2" id="KW-0813">Transport</keyword>
<dbReference type="SUPFAM" id="SSF53850">
    <property type="entry name" value="Periplasmic binding protein-like II"/>
    <property type="match status" value="1"/>
</dbReference>
<dbReference type="GO" id="GO:1901982">
    <property type="term" value="F:maltose binding"/>
    <property type="evidence" value="ECO:0007669"/>
    <property type="project" value="TreeGrafter"/>
</dbReference>
<reference evidence="5 6" key="1">
    <citation type="submission" date="2018-08" db="EMBL/GenBank/DDBJ databases">
        <title>Pseudooceanicola sediminis CY03 in the family Rhodobacteracea.</title>
        <authorList>
            <person name="Zhang Y.-J."/>
        </authorList>
    </citation>
    <scope>NUCLEOTIDE SEQUENCE [LARGE SCALE GENOMIC DNA]</scope>
    <source>
        <strain evidence="5 6">CY03</strain>
    </source>
</reference>
<evidence type="ECO:0000256" key="2">
    <source>
        <dbReference type="ARBA" id="ARBA00022448"/>
    </source>
</evidence>
<comment type="similarity">
    <text evidence="1">Belongs to the bacterial solute-binding protein 1 family.</text>
</comment>
<dbReference type="InterPro" id="IPR006059">
    <property type="entry name" value="SBP"/>
</dbReference>
<dbReference type="GO" id="GO:0015768">
    <property type="term" value="P:maltose transport"/>
    <property type="evidence" value="ECO:0007669"/>
    <property type="project" value="TreeGrafter"/>
</dbReference>
<organism evidence="5 6">
    <name type="scientific">Pseudooceanicola sediminis</name>
    <dbReference type="NCBI Taxonomy" id="2211117"/>
    <lineage>
        <taxon>Bacteria</taxon>
        <taxon>Pseudomonadati</taxon>
        <taxon>Pseudomonadota</taxon>
        <taxon>Alphaproteobacteria</taxon>
        <taxon>Rhodobacterales</taxon>
        <taxon>Paracoccaceae</taxon>
        <taxon>Pseudooceanicola</taxon>
    </lineage>
</organism>
<dbReference type="RefSeq" id="WP_119400759.1">
    <property type="nucleotide sequence ID" value="NZ_QWJJ01000029.1"/>
</dbReference>
<comment type="caution">
    <text evidence="5">The sequence shown here is derived from an EMBL/GenBank/DDBJ whole genome shotgun (WGS) entry which is preliminary data.</text>
</comment>
<proteinExistence type="inferred from homology"/>
<dbReference type="EMBL" id="QWJJ01000029">
    <property type="protein sequence ID" value="RII36902.1"/>
    <property type="molecule type" value="Genomic_DNA"/>
</dbReference>
<protein>
    <submittedName>
        <fullName evidence="5">Extracellular solute-binding protein</fullName>
    </submittedName>
</protein>